<dbReference type="EMBL" id="FXUO01000002">
    <property type="protein sequence ID" value="SMP89757.1"/>
    <property type="molecule type" value="Genomic_DNA"/>
</dbReference>
<accession>A0ABY1QYQ8</accession>
<evidence type="ECO:0000313" key="3">
    <source>
        <dbReference type="EMBL" id="SMP89757.1"/>
    </source>
</evidence>
<keyword evidence="2" id="KW-0732">Signal</keyword>
<feature type="compositionally biased region" description="Polar residues" evidence="1">
    <location>
        <begin position="78"/>
        <end position="87"/>
    </location>
</feature>
<dbReference type="Proteomes" id="UP001158050">
    <property type="component" value="Unassembled WGS sequence"/>
</dbReference>
<feature type="compositionally biased region" description="Polar residues" evidence="1">
    <location>
        <begin position="39"/>
        <end position="70"/>
    </location>
</feature>
<feature type="region of interest" description="Disordered" evidence="1">
    <location>
        <begin position="23"/>
        <end position="87"/>
    </location>
</feature>
<feature type="signal peptide" evidence="2">
    <location>
        <begin position="1"/>
        <end position="19"/>
    </location>
</feature>
<proteinExistence type="predicted"/>
<comment type="caution">
    <text evidence="3">The sequence shown here is derived from an EMBL/GenBank/DDBJ whole genome shotgun (WGS) entry which is preliminary data.</text>
</comment>
<dbReference type="RefSeq" id="WP_283415609.1">
    <property type="nucleotide sequence ID" value="NZ_FXUO01000002.1"/>
</dbReference>
<feature type="chain" id="PRO_5045503056" evidence="2">
    <location>
        <begin position="20"/>
        <end position="87"/>
    </location>
</feature>
<evidence type="ECO:0000256" key="1">
    <source>
        <dbReference type="SAM" id="MobiDB-lite"/>
    </source>
</evidence>
<evidence type="ECO:0000313" key="4">
    <source>
        <dbReference type="Proteomes" id="UP001158050"/>
    </source>
</evidence>
<protein>
    <submittedName>
        <fullName evidence="3">Uncharacterized protein</fullName>
    </submittedName>
</protein>
<feature type="compositionally biased region" description="Basic and acidic residues" evidence="1">
    <location>
        <begin position="26"/>
        <end position="35"/>
    </location>
</feature>
<gene>
    <name evidence="3" type="ORF">SAMN05421679_10290</name>
</gene>
<keyword evidence="4" id="KW-1185">Reference proteome</keyword>
<sequence>MKNLMAGAMLIFGTVLLTAQVTPKQDTTRTKSEKKMNKKSPQTAQPNNGMNRTIDTTGQNSNNNWNQPKTTTKKDTVWNKSQQPTTR</sequence>
<name>A0ABY1QYQ8_9FLAO</name>
<reference evidence="3 4" key="1">
    <citation type="submission" date="2017-05" db="EMBL/GenBank/DDBJ databases">
        <authorList>
            <person name="Varghese N."/>
            <person name="Submissions S."/>
        </authorList>
    </citation>
    <scope>NUCLEOTIDE SEQUENCE [LARGE SCALE GENOMIC DNA]</scope>
    <source>
        <strain evidence="3 4">DSM 18015</strain>
    </source>
</reference>
<organism evidence="3 4">
    <name type="scientific">Epilithonimonas pallida</name>
    <dbReference type="NCBI Taxonomy" id="373671"/>
    <lineage>
        <taxon>Bacteria</taxon>
        <taxon>Pseudomonadati</taxon>
        <taxon>Bacteroidota</taxon>
        <taxon>Flavobacteriia</taxon>
        <taxon>Flavobacteriales</taxon>
        <taxon>Weeksellaceae</taxon>
        <taxon>Chryseobacterium group</taxon>
        <taxon>Epilithonimonas</taxon>
    </lineage>
</organism>
<evidence type="ECO:0000256" key="2">
    <source>
        <dbReference type="SAM" id="SignalP"/>
    </source>
</evidence>